<reference evidence="1 2" key="1">
    <citation type="submission" date="2015-12" db="EMBL/GenBank/DDBJ databases">
        <title>Draft genome sequence of Moniliophthora roreri, the causal agent of frosty pod rot of cacao.</title>
        <authorList>
            <person name="Aime M.C."/>
            <person name="Diaz-Valderrama J.R."/>
            <person name="Kijpornyongpan T."/>
            <person name="Phillips-Mora W."/>
        </authorList>
    </citation>
    <scope>NUCLEOTIDE SEQUENCE [LARGE SCALE GENOMIC DNA]</scope>
    <source>
        <strain evidence="1 2">MCA 2952</strain>
    </source>
</reference>
<protein>
    <submittedName>
        <fullName evidence="1">Uncharacterized protein</fullName>
    </submittedName>
</protein>
<sequence length="45" mass="4875">MVVAILITEEHLLTDDLKDESCRTWVLRGPASKFGGGTRASTADI</sequence>
<dbReference type="AlphaFoldDB" id="A0A0W0G0Z9"/>
<evidence type="ECO:0000313" key="1">
    <source>
        <dbReference type="EMBL" id="KTB42184.1"/>
    </source>
</evidence>
<comment type="caution">
    <text evidence="1">The sequence shown here is derived from an EMBL/GenBank/DDBJ whole genome shotgun (WGS) entry which is preliminary data.</text>
</comment>
<evidence type="ECO:0000313" key="2">
    <source>
        <dbReference type="Proteomes" id="UP000054988"/>
    </source>
</evidence>
<organism evidence="1 2">
    <name type="scientific">Moniliophthora roreri</name>
    <name type="common">Frosty pod rot fungus</name>
    <name type="synonym">Monilia roreri</name>
    <dbReference type="NCBI Taxonomy" id="221103"/>
    <lineage>
        <taxon>Eukaryota</taxon>
        <taxon>Fungi</taxon>
        <taxon>Dikarya</taxon>
        <taxon>Basidiomycota</taxon>
        <taxon>Agaricomycotina</taxon>
        <taxon>Agaricomycetes</taxon>
        <taxon>Agaricomycetidae</taxon>
        <taxon>Agaricales</taxon>
        <taxon>Marasmiineae</taxon>
        <taxon>Marasmiaceae</taxon>
        <taxon>Moniliophthora</taxon>
    </lineage>
</organism>
<dbReference type="Proteomes" id="UP000054988">
    <property type="component" value="Unassembled WGS sequence"/>
</dbReference>
<name>A0A0W0G0Z9_MONRR</name>
<accession>A0A0W0G0Z9</accession>
<dbReference type="EMBL" id="LATX01001374">
    <property type="protein sequence ID" value="KTB42184.1"/>
    <property type="molecule type" value="Genomic_DNA"/>
</dbReference>
<gene>
    <name evidence="1" type="ORF">WG66_5250</name>
</gene>
<proteinExistence type="predicted"/>